<organism evidence="1 2">
    <name type="scientific">Violaceomyces palustris</name>
    <dbReference type="NCBI Taxonomy" id="1673888"/>
    <lineage>
        <taxon>Eukaryota</taxon>
        <taxon>Fungi</taxon>
        <taxon>Dikarya</taxon>
        <taxon>Basidiomycota</taxon>
        <taxon>Ustilaginomycotina</taxon>
        <taxon>Ustilaginomycetes</taxon>
        <taxon>Violaceomycetales</taxon>
        <taxon>Violaceomycetaceae</taxon>
        <taxon>Violaceomyces</taxon>
    </lineage>
</organism>
<dbReference type="Proteomes" id="UP000245626">
    <property type="component" value="Unassembled WGS sequence"/>
</dbReference>
<protein>
    <submittedName>
        <fullName evidence="1">DUF1751-domain-containing protein</fullName>
    </submittedName>
</protein>
<proteinExistence type="predicted"/>
<accession>A0ACD0NUR9</accession>
<reference evidence="1 2" key="1">
    <citation type="journal article" date="2018" name="Mol. Biol. Evol.">
        <title>Broad Genomic Sampling Reveals a Smut Pathogenic Ancestry of the Fungal Clade Ustilaginomycotina.</title>
        <authorList>
            <person name="Kijpornyongpan T."/>
            <person name="Mondo S.J."/>
            <person name="Barry K."/>
            <person name="Sandor L."/>
            <person name="Lee J."/>
            <person name="Lipzen A."/>
            <person name="Pangilinan J."/>
            <person name="LaButti K."/>
            <person name="Hainaut M."/>
            <person name="Henrissat B."/>
            <person name="Grigoriev I.V."/>
            <person name="Spatafora J.W."/>
            <person name="Aime M.C."/>
        </authorList>
    </citation>
    <scope>NUCLEOTIDE SEQUENCE [LARGE SCALE GENOMIC DNA]</scope>
    <source>
        <strain evidence="1 2">SA 807</strain>
    </source>
</reference>
<evidence type="ECO:0000313" key="1">
    <source>
        <dbReference type="EMBL" id="PWN49593.1"/>
    </source>
</evidence>
<gene>
    <name evidence="1" type="ORF">IE53DRAFT_406561</name>
</gene>
<name>A0ACD0NUR9_9BASI</name>
<dbReference type="EMBL" id="KZ820029">
    <property type="protein sequence ID" value="PWN49593.1"/>
    <property type="molecule type" value="Genomic_DNA"/>
</dbReference>
<evidence type="ECO:0000313" key="2">
    <source>
        <dbReference type="Proteomes" id="UP000245626"/>
    </source>
</evidence>
<keyword evidence="2" id="KW-1185">Reference proteome</keyword>
<sequence length="391" mass="42760">MAVFSPSNFVQTIPLGTRILTALLLSFSISLLLLRLTTTIDGIHLKFSRQDSALEFPWLVIVPGSSWKYPWTLLTAAFCETSFIEFLVSLFALPLAGRYLERQWGAIELFKFSAIVIVGSNLIAWGLALLLFAVLRKESLIYATQYHGLEALQVAFLVALTQVIPEHQVQLLKGAVKLRVKDLPMLYVTFSNVACIIGFTSPFILIQFGWLLSWAYLRFFQVKEGGLQGDRSEAFAFVNWFPPLAHKPVTFISEKLFDFFVKLRIIKPWGPGGSYSDLEMGNSNLPVPPGGARAEAERRRAMALKALDQRLAGSGTTANGGGSGTKASRPGMGNSPTSAHKGEEKKSHTGATTTTNSEKVNGSAIQVPAVVFQAPEEDDEGGDIGTEKRSS</sequence>